<sequence>MGISMDWEAGLSIWKQIEKQLLADIASGVFAPGDKMPTEMELVRRFGVNRHTVRRAMSALVDANVVRVEQGRGAFVQEQILDYPLGAKTRFSQIVSGRHRLPDKRLISSEILKASAAIAQFLDVKPGTRVVELFSVSEADGIPLAVATSYLPVARFEGIVEIFTQTKSLTEAFKHFGIDDYSRKTTRISAQLPSSRVASLLKQAKNRPVISTESVDVDAAGVPIEYGITAFSSDRVQLIVE</sequence>
<dbReference type="InterPro" id="IPR000524">
    <property type="entry name" value="Tscrpt_reg_HTH_GntR"/>
</dbReference>
<dbReference type="PANTHER" id="PTHR44846">
    <property type="entry name" value="MANNOSYL-D-GLYCERATE TRANSPORT/METABOLISM SYSTEM REPRESSOR MNGR-RELATED"/>
    <property type="match status" value="1"/>
</dbReference>
<dbReference type="SMART" id="SM00345">
    <property type="entry name" value="HTH_GNTR"/>
    <property type="match status" value="1"/>
</dbReference>
<dbReference type="PRINTS" id="PR00035">
    <property type="entry name" value="HTHGNTR"/>
</dbReference>
<accession>A0A154L161</accession>
<keyword evidence="3" id="KW-0804">Transcription</keyword>
<dbReference type="InterPro" id="IPR036390">
    <property type="entry name" value="WH_DNA-bd_sf"/>
</dbReference>
<dbReference type="PANTHER" id="PTHR44846:SF1">
    <property type="entry name" value="MANNOSYL-D-GLYCERATE TRANSPORT_METABOLISM SYSTEM REPRESSOR MNGR-RELATED"/>
    <property type="match status" value="1"/>
</dbReference>
<name>A0A154L161_9PROT</name>
<evidence type="ECO:0000313" key="6">
    <source>
        <dbReference type="Proteomes" id="UP000076335"/>
    </source>
</evidence>
<evidence type="ECO:0000256" key="2">
    <source>
        <dbReference type="ARBA" id="ARBA00023125"/>
    </source>
</evidence>
<dbReference type="InterPro" id="IPR012702">
    <property type="entry name" value="CP_lyase_PhnF"/>
</dbReference>
<dbReference type="SMART" id="SM00866">
    <property type="entry name" value="UTRA"/>
    <property type="match status" value="1"/>
</dbReference>
<protein>
    <submittedName>
        <fullName evidence="5">Phosphonate metabolism transcriptional regulator PhnF</fullName>
    </submittedName>
</protein>
<dbReference type="InterPro" id="IPR036388">
    <property type="entry name" value="WH-like_DNA-bd_sf"/>
</dbReference>
<dbReference type="EMBL" id="LPVY01000023">
    <property type="protein sequence ID" value="KZB61562.1"/>
    <property type="molecule type" value="Genomic_DNA"/>
</dbReference>
<dbReference type="GO" id="GO:0045892">
    <property type="term" value="P:negative regulation of DNA-templated transcription"/>
    <property type="evidence" value="ECO:0007669"/>
    <property type="project" value="TreeGrafter"/>
</dbReference>
<dbReference type="InterPro" id="IPR050679">
    <property type="entry name" value="Bact_HTH_transcr_reg"/>
</dbReference>
<evidence type="ECO:0000313" key="5">
    <source>
        <dbReference type="EMBL" id="KZB61562.1"/>
    </source>
</evidence>
<feature type="domain" description="HTH gntR-type" evidence="4">
    <location>
        <begin position="11"/>
        <end position="79"/>
    </location>
</feature>
<comment type="caution">
    <text evidence="5">The sequence shown here is derived from an EMBL/GenBank/DDBJ whole genome shotgun (WGS) entry which is preliminary data.</text>
</comment>
<keyword evidence="1" id="KW-0805">Transcription regulation</keyword>
<evidence type="ECO:0000256" key="3">
    <source>
        <dbReference type="ARBA" id="ARBA00023163"/>
    </source>
</evidence>
<evidence type="ECO:0000259" key="4">
    <source>
        <dbReference type="PROSITE" id="PS50949"/>
    </source>
</evidence>
<dbReference type="SUPFAM" id="SSF64288">
    <property type="entry name" value="Chorismate lyase-like"/>
    <property type="match status" value="1"/>
</dbReference>
<dbReference type="GO" id="GO:0003700">
    <property type="term" value="F:DNA-binding transcription factor activity"/>
    <property type="evidence" value="ECO:0007669"/>
    <property type="project" value="InterPro"/>
</dbReference>
<dbReference type="SUPFAM" id="SSF46785">
    <property type="entry name" value="Winged helix' DNA-binding domain"/>
    <property type="match status" value="1"/>
</dbReference>
<dbReference type="Proteomes" id="UP000076335">
    <property type="component" value="Unassembled WGS sequence"/>
</dbReference>
<dbReference type="Pfam" id="PF07702">
    <property type="entry name" value="UTRA"/>
    <property type="match status" value="1"/>
</dbReference>
<reference evidence="5 6" key="1">
    <citation type="submission" date="2015-12" db="EMBL/GenBank/DDBJ databases">
        <title>Genome sequence of Thalassospira lucentensis MCCC 1A02072.</title>
        <authorList>
            <person name="Lu L."/>
            <person name="Lai Q."/>
            <person name="Shao Z."/>
            <person name="Qian P."/>
        </authorList>
    </citation>
    <scope>NUCLEOTIDE SEQUENCE [LARGE SCALE GENOMIC DNA]</scope>
    <source>
        <strain evidence="5 6">MCCC 1A02072</strain>
    </source>
</reference>
<dbReference type="InterPro" id="IPR011663">
    <property type="entry name" value="UTRA"/>
</dbReference>
<dbReference type="CDD" id="cd07377">
    <property type="entry name" value="WHTH_GntR"/>
    <property type="match status" value="1"/>
</dbReference>
<keyword evidence="2" id="KW-0238">DNA-binding</keyword>
<dbReference type="Gene3D" id="1.10.10.10">
    <property type="entry name" value="Winged helix-like DNA-binding domain superfamily/Winged helix DNA-binding domain"/>
    <property type="match status" value="1"/>
</dbReference>
<dbReference type="GO" id="GO:0003677">
    <property type="term" value="F:DNA binding"/>
    <property type="evidence" value="ECO:0007669"/>
    <property type="project" value="UniProtKB-KW"/>
</dbReference>
<dbReference type="NCBIfam" id="TIGR02325">
    <property type="entry name" value="C_P_lyase_phnF"/>
    <property type="match status" value="1"/>
</dbReference>
<evidence type="ECO:0000256" key="1">
    <source>
        <dbReference type="ARBA" id="ARBA00023015"/>
    </source>
</evidence>
<organism evidence="5 6">
    <name type="scientific">Thalassospira lucentensis</name>
    <dbReference type="NCBI Taxonomy" id="168935"/>
    <lineage>
        <taxon>Bacteria</taxon>
        <taxon>Pseudomonadati</taxon>
        <taxon>Pseudomonadota</taxon>
        <taxon>Alphaproteobacteria</taxon>
        <taxon>Rhodospirillales</taxon>
        <taxon>Thalassospiraceae</taxon>
        <taxon>Thalassospira</taxon>
    </lineage>
</organism>
<dbReference type="InterPro" id="IPR028978">
    <property type="entry name" value="Chorismate_lyase_/UTRA_dom_sf"/>
</dbReference>
<dbReference type="Gene3D" id="3.40.1410.10">
    <property type="entry name" value="Chorismate lyase-like"/>
    <property type="match status" value="1"/>
</dbReference>
<dbReference type="Pfam" id="PF00392">
    <property type="entry name" value="GntR"/>
    <property type="match status" value="1"/>
</dbReference>
<dbReference type="AlphaFoldDB" id="A0A154L161"/>
<dbReference type="PROSITE" id="PS50949">
    <property type="entry name" value="HTH_GNTR"/>
    <property type="match status" value="1"/>
</dbReference>
<dbReference type="OrthoDB" id="5454556at2"/>
<gene>
    <name evidence="5" type="ORF">AUP42_06280</name>
</gene>
<proteinExistence type="predicted"/>